<evidence type="ECO:0000259" key="2">
    <source>
        <dbReference type="Pfam" id="PF00013"/>
    </source>
</evidence>
<accession>A0A0B6Y5X9</accession>
<sequence>ENGKIHVSGERNGVMAAIDEIKKIHAFREKFNKNVCTSIPRCQRKFVLGNKGSGIQEILKETGCYVEVPPEEDETDAINVYGEQD</sequence>
<dbReference type="CDD" id="cd22408">
    <property type="entry name" value="KH-I_Vigilin_rpt4"/>
    <property type="match status" value="1"/>
</dbReference>
<dbReference type="AlphaFoldDB" id="A0A0B6Y5X9"/>
<proteinExistence type="predicted"/>
<dbReference type="InterPro" id="IPR004088">
    <property type="entry name" value="KH_dom_type_1"/>
</dbReference>
<gene>
    <name evidence="3" type="primary">ORF12931</name>
</gene>
<dbReference type="GO" id="GO:0003723">
    <property type="term" value="F:RNA binding"/>
    <property type="evidence" value="ECO:0007669"/>
    <property type="project" value="UniProtKB-UniRule"/>
</dbReference>
<dbReference type="PROSITE" id="PS50084">
    <property type="entry name" value="KH_TYPE_1"/>
    <property type="match status" value="1"/>
</dbReference>
<feature type="domain" description="K Homology" evidence="2">
    <location>
        <begin position="38"/>
        <end position="85"/>
    </location>
</feature>
<reference evidence="3" key="1">
    <citation type="submission" date="2014-12" db="EMBL/GenBank/DDBJ databases">
        <title>Insight into the proteome of Arion vulgaris.</title>
        <authorList>
            <person name="Aradska J."/>
            <person name="Bulat T."/>
            <person name="Smidak R."/>
            <person name="Sarate P."/>
            <person name="Gangsoo J."/>
            <person name="Sialana F."/>
            <person name="Bilban M."/>
            <person name="Lubec G."/>
        </authorList>
    </citation>
    <scope>NUCLEOTIDE SEQUENCE</scope>
    <source>
        <tissue evidence="3">Skin</tissue>
    </source>
</reference>
<name>A0A0B6Y5X9_9EUPU</name>
<organism evidence="3">
    <name type="scientific">Arion vulgaris</name>
    <dbReference type="NCBI Taxonomy" id="1028688"/>
    <lineage>
        <taxon>Eukaryota</taxon>
        <taxon>Metazoa</taxon>
        <taxon>Spiralia</taxon>
        <taxon>Lophotrochozoa</taxon>
        <taxon>Mollusca</taxon>
        <taxon>Gastropoda</taxon>
        <taxon>Heterobranchia</taxon>
        <taxon>Euthyneura</taxon>
        <taxon>Panpulmonata</taxon>
        <taxon>Eupulmonata</taxon>
        <taxon>Stylommatophora</taxon>
        <taxon>Helicina</taxon>
        <taxon>Arionoidea</taxon>
        <taxon>Arionidae</taxon>
        <taxon>Arion</taxon>
    </lineage>
</organism>
<evidence type="ECO:0000256" key="1">
    <source>
        <dbReference type="PROSITE-ProRule" id="PRU00117"/>
    </source>
</evidence>
<protein>
    <recommendedName>
        <fullName evidence="2">K Homology domain-containing protein</fullName>
    </recommendedName>
</protein>
<dbReference type="EMBL" id="HACG01004381">
    <property type="protein sequence ID" value="CEK51246.1"/>
    <property type="molecule type" value="Transcribed_RNA"/>
</dbReference>
<dbReference type="Gene3D" id="3.30.1370.10">
    <property type="entry name" value="K Homology domain, type 1"/>
    <property type="match status" value="1"/>
</dbReference>
<feature type="non-terminal residue" evidence="3">
    <location>
        <position position="1"/>
    </location>
</feature>
<keyword evidence="1" id="KW-0694">RNA-binding</keyword>
<dbReference type="InterPro" id="IPR036612">
    <property type="entry name" value="KH_dom_type_1_sf"/>
</dbReference>
<dbReference type="SUPFAM" id="SSF54791">
    <property type="entry name" value="Eukaryotic type KH-domain (KH-domain type I)"/>
    <property type="match status" value="1"/>
</dbReference>
<feature type="non-terminal residue" evidence="3">
    <location>
        <position position="85"/>
    </location>
</feature>
<dbReference type="Pfam" id="PF00013">
    <property type="entry name" value="KH_1"/>
    <property type="match status" value="1"/>
</dbReference>
<evidence type="ECO:0000313" key="3">
    <source>
        <dbReference type="EMBL" id="CEK51246.1"/>
    </source>
</evidence>